<dbReference type="KEGG" id="vah:G7081_04295"/>
<dbReference type="InterPro" id="IPR004398">
    <property type="entry name" value="RNA_MeTrfase_RsmD"/>
</dbReference>
<keyword evidence="2 4" id="KW-0808">Transferase</keyword>
<dbReference type="SUPFAM" id="SSF53335">
    <property type="entry name" value="S-adenosyl-L-methionine-dependent methyltransferases"/>
    <property type="match status" value="1"/>
</dbReference>
<dbReference type="EMBL" id="CP049886">
    <property type="protein sequence ID" value="QIL46339.1"/>
    <property type="molecule type" value="Genomic_DNA"/>
</dbReference>
<accession>A0A6G8AMZ7</accession>
<dbReference type="PIRSF" id="PIRSF004553">
    <property type="entry name" value="CHP00095"/>
    <property type="match status" value="1"/>
</dbReference>
<organism evidence="4 5">
    <name type="scientific">Vagococcus coleopterorum</name>
    <dbReference type="NCBI Taxonomy" id="2714946"/>
    <lineage>
        <taxon>Bacteria</taxon>
        <taxon>Bacillati</taxon>
        <taxon>Bacillota</taxon>
        <taxon>Bacilli</taxon>
        <taxon>Lactobacillales</taxon>
        <taxon>Enterococcaceae</taxon>
        <taxon>Vagococcus</taxon>
    </lineage>
</organism>
<reference evidence="4 5" key="1">
    <citation type="submission" date="2020-03" db="EMBL/GenBank/DDBJ databases">
        <title>Vagococcus sp. nov., isolated from beetles.</title>
        <authorList>
            <person name="Hyun D.-W."/>
            <person name="Bae J.-W."/>
        </authorList>
    </citation>
    <scope>NUCLEOTIDE SEQUENCE [LARGE SCALE GENOMIC DNA]</scope>
    <source>
        <strain evidence="4 5">HDW17A</strain>
    </source>
</reference>
<dbReference type="GO" id="GO:0052913">
    <property type="term" value="F:16S rRNA (guanine(966)-N(2))-methyltransferase activity"/>
    <property type="evidence" value="ECO:0007669"/>
    <property type="project" value="UniProtKB-EC"/>
</dbReference>
<dbReference type="RefSeq" id="WP_166007718.1">
    <property type="nucleotide sequence ID" value="NZ_CP049886.1"/>
</dbReference>
<dbReference type="Proteomes" id="UP000500890">
    <property type="component" value="Chromosome"/>
</dbReference>
<dbReference type="Pfam" id="PF03602">
    <property type="entry name" value="Cons_hypoth95"/>
    <property type="match status" value="1"/>
</dbReference>
<dbReference type="PANTHER" id="PTHR43542:SF1">
    <property type="entry name" value="METHYLTRANSFERASE"/>
    <property type="match status" value="1"/>
</dbReference>
<evidence type="ECO:0000313" key="5">
    <source>
        <dbReference type="Proteomes" id="UP000500890"/>
    </source>
</evidence>
<keyword evidence="5" id="KW-1185">Reference proteome</keyword>
<evidence type="ECO:0000313" key="4">
    <source>
        <dbReference type="EMBL" id="QIL46339.1"/>
    </source>
</evidence>
<dbReference type="CDD" id="cd02440">
    <property type="entry name" value="AdoMet_MTases"/>
    <property type="match status" value="1"/>
</dbReference>
<protein>
    <submittedName>
        <fullName evidence="4">16S rRNA (Guanine(966)-N(2))-methyltransferase RsmD</fullName>
        <ecNumber evidence="4">2.1.1.171</ecNumber>
    </submittedName>
</protein>
<sequence>MRVVAGEYGGRRLKSLPGDNTRPTSDKVKGAIFNMIGPYFDGGIVLDLFSGSGSLAIEAISRGCEQAYCIDKNFQAIQVIKENVEMTKEPHKFSVIKGEANRILEQLATKGLCFDYLFLDPPYAKQEICEQIEKAELLNLFTSDAMIVCEVDKSVELPETIGNFNERRRQNYGGTTVVIYRREEN</sequence>
<keyword evidence="1 4" id="KW-0489">Methyltransferase</keyword>
<name>A0A6G8AMZ7_9ENTE</name>
<dbReference type="Gene3D" id="3.40.50.150">
    <property type="entry name" value="Vaccinia Virus protein VP39"/>
    <property type="match status" value="1"/>
</dbReference>
<feature type="region of interest" description="Disordered" evidence="3">
    <location>
        <begin position="1"/>
        <end position="22"/>
    </location>
</feature>
<evidence type="ECO:0000256" key="3">
    <source>
        <dbReference type="SAM" id="MobiDB-lite"/>
    </source>
</evidence>
<dbReference type="PANTHER" id="PTHR43542">
    <property type="entry name" value="METHYLTRANSFERASE"/>
    <property type="match status" value="1"/>
</dbReference>
<dbReference type="NCBIfam" id="TIGR00095">
    <property type="entry name" value="16S rRNA (guanine(966)-N(2))-methyltransferase RsmD"/>
    <property type="match status" value="1"/>
</dbReference>
<dbReference type="EC" id="2.1.1.171" evidence="4"/>
<gene>
    <name evidence="4" type="primary">rsmD</name>
    <name evidence="4" type="ORF">G7081_04295</name>
</gene>
<evidence type="ECO:0000256" key="2">
    <source>
        <dbReference type="ARBA" id="ARBA00022679"/>
    </source>
</evidence>
<dbReference type="InterPro" id="IPR029063">
    <property type="entry name" value="SAM-dependent_MTases_sf"/>
</dbReference>
<evidence type="ECO:0000256" key="1">
    <source>
        <dbReference type="ARBA" id="ARBA00022603"/>
    </source>
</evidence>
<proteinExistence type="predicted"/>
<dbReference type="AlphaFoldDB" id="A0A6G8AMZ7"/>